<feature type="compositionally biased region" description="Low complexity" evidence="1">
    <location>
        <begin position="320"/>
        <end position="329"/>
    </location>
</feature>
<name>A0ABN4DKD5_STRLI</name>
<feature type="region of interest" description="Disordered" evidence="1">
    <location>
        <begin position="259"/>
        <end position="303"/>
    </location>
</feature>
<evidence type="ECO:0000313" key="2">
    <source>
        <dbReference type="EMBL" id="AIJ11076.1"/>
    </source>
</evidence>
<proteinExistence type="predicted"/>
<organism evidence="2 3">
    <name type="scientific">Streptomyces lividans TK24</name>
    <dbReference type="NCBI Taxonomy" id="457428"/>
    <lineage>
        <taxon>Bacteria</taxon>
        <taxon>Bacillati</taxon>
        <taxon>Actinomycetota</taxon>
        <taxon>Actinomycetes</taxon>
        <taxon>Kitasatosporales</taxon>
        <taxon>Streptomycetaceae</taxon>
        <taxon>Streptomyces</taxon>
    </lineage>
</organism>
<feature type="region of interest" description="Disordered" evidence="1">
    <location>
        <begin position="318"/>
        <end position="344"/>
    </location>
</feature>
<feature type="region of interest" description="Disordered" evidence="1">
    <location>
        <begin position="169"/>
        <end position="219"/>
    </location>
</feature>
<reference evidence="3" key="1">
    <citation type="submission" date="2014-08" db="EMBL/GenBank/DDBJ databases">
        <title>Complete genome sequence of Streptomyces lividans TK24.</title>
        <authorList>
            <consortium name="StrepSynth"/>
            <person name="Ruckert C."/>
            <person name="Fridjonson O.H."/>
            <person name="Lambert C."/>
            <person name="van Wezel G.P."/>
            <person name="Bernaerts K."/>
            <person name="Anne J."/>
            <person name="Economou A."/>
            <person name="Kalinowski J."/>
        </authorList>
    </citation>
    <scope>NUCLEOTIDE SEQUENCE [LARGE SCALE GENOMIC DNA]</scope>
    <source>
        <strain evidence="3">TK24</strain>
    </source>
</reference>
<evidence type="ECO:0000256" key="1">
    <source>
        <dbReference type="SAM" id="MobiDB-lite"/>
    </source>
</evidence>
<dbReference type="Proteomes" id="UP000028682">
    <property type="component" value="Chromosome"/>
</dbReference>
<dbReference type="EMBL" id="CP009124">
    <property type="protein sequence ID" value="AIJ11076.1"/>
    <property type="molecule type" value="Genomic_DNA"/>
</dbReference>
<sequence>MRAPLAAPGPPAGWWVRRRRVAHPPGQGPEPGPQVFDALGRETSSFSVGDAIEHLLVDEAGHIWVAHFDENTAGIRRWSATGRLAWTSDGARTPGLFDCYALNVSNTAAWACPHTDFPLVGIRPDRTDQAGGEETGQLVCVTRHRPAEHDAMGLCCEGAAPCPLAFPSHAPRAARPPRTTPAALRGASRRRRCPAGSPGQGPHCEACPGAPAATDPSRCPPAHRRLWRRRERCAHWVRTGPRRPSAVRWCEGPCVRPTRRMSSPCSDVGHAAPWPASPGPGSTRRSASPCAPKPYGRQPAARAVTACTADRCRRLPAPRTAVSVSAATRPAPPSTARTEESSRP</sequence>
<feature type="compositionally biased region" description="Low complexity" evidence="1">
    <location>
        <begin position="271"/>
        <end position="282"/>
    </location>
</feature>
<protein>
    <submittedName>
        <fullName evidence="2">Uncharacterized protein</fullName>
    </submittedName>
</protein>
<keyword evidence="3" id="KW-1185">Reference proteome</keyword>
<gene>
    <name evidence="2" type="ORF">SLIV_00220</name>
</gene>
<accession>A0ABN4DKD5</accession>
<feature type="compositionally biased region" description="Low complexity" evidence="1">
    <location>
        <begin position="170"/>
        <end position="183"/>
    </location>
</feature>
<evidence type="ECO:0000313" key="3">
    <source>
        <dbReference type="Proteomes" id="UP000028682"/>
    </source>
</evidence>